<evidence type="ECO:0000313" key="2">
    <source>
        <dbReference type="EMBL" id="CAI9564222.1"/>
    </source>
</evidence>
<dbReference type="PANTHER" id="PTHR46599:SF3">
    <property type="entry name" value="PIGGYBAC TRANSPOSABLE ELEMENT-DERIVED PROTEIN 4"/>
    <property type="match status" value="1"/>
</dbReference>
<evidence type="ECO:0000259" key="1">
    <source>
        <dbReference type="Pfam" id="PF13843"/>
    </source>
</evidence>
<organism evidence="2 3">
    <name type="scientific">Staurois parvus</name>
    <dbReference type="NCBI Taxonomy" id="386267"/>
    <lineage>
        <taxon>Eukaryota</taxon>
        <taxon>Metazoa</taxon>
        <taxon>Chordata</taxon>
        <taxon>Craniata</taxon>
        <taxon>Vertebrata</taxon>
        <taxon>Euteleostomi</taxon>
        <taxon>Amphibia</taxon>
        <taxon>Batrachia</taxon>
        <taxon>Anura</taxon>
        <taxon>Neobatrachia</taxon>
        <taxon>Ranoidea</taxon>
        <taxon>Ranidae</taxon>
        <taxon>Staurois</taxon>
    </lineage>
</organism>
<proteinExistence type="predicted"/>
<dbReference type="Pfam" id="PF13843">
    <property type="entry name" value="DDE_Tnp_1_7"/>
    <property type="match status" value="1"/>
</dbReference>
<comment type="caution">
    <text evidence="2">The sequence shown here is derived from an EMBL/GenBank/DDBJ whole genome shotgun (WGS) entry which is preliminary data.</text>
</comment>
<sequence length="166" mass="19825">MPVFSAAMVRHRYESIMYFMHFNNNTLCRPQGDPQFDRLHKIQPLVNHLNQKCVHIYTRQQIICVDQSLINFSRRLAFNQFLLSKHARYGVKMYKTCERATGYTYKFRIYNVKDSHMEPPRMPRCMGSSGKIVWDLVSSFLHMGYHLYVENFYSSVPLFRHLYNLG</sequence>
<protein>
    <recommendedName>
        <fullName evidence="1">PiggyBac transposable element-derived protein domain-containing protein</fullName>
    </recommendedName>
</protein>
<dbReference type="PANTHER" id="PTHR46599">
    <property type="entry name" value="PIGGYBAC TRANSPOSABLE ELEMENT-DERIVED PROTEIN 4"/>
    <property type="match status" value="1"/>
</dbReference>
<gene>
    <name evidence="2" type="ORF">SPARVUS_LOCUS5864982</name>
</gene>
<accession>A0ABN9CVJ2</accession>
<dbReference type="InterPro" id="IPR029526">
    <property type="entry name" value="PGBD"/>
</dbReference>
<feature type="non-terminal residue" evidence="2">
    <location>
        <position position="166"/>
    </location>
</feature>
<keyword evidence="3" id="KW-1185">Reference proteome</keyword>
<evidence type="ECO:0000313" key="3">
    <source>
        <dbReference type="Proteomes" id="UP001162483"/>
    </source>
</evidence>
<dbReference type="EMBL" id="CATNWA010012854">
    <property type="protein sequence ID" value="CAI9564222.1"/>
    <property type="molecule type" value="Genomic_DNA"/>
</dbReference>
<feature type="domain" description="PiggyBac transposable element-derived protein" evidence="1">
    <location>
        <begin position="2"/>
        <end position="164"/>
    </location>
</feature>
<name>A0ABN9CVJ2_9NEOB</name>
<dbReference type="Proteomes" id="UP001162483">
    <property type="component" value="Unassembled WGS sequence"/>
</dbReference>
<reference evidence="2" key="1">
    <citation type="submission" date="2023-05" db="EMBL/GenBank/DDBJ databases">
        <authorList>
            <person name="Stuckert A."/>
        </authorList>
    </citation>
    <scope>NUCLEOTIDE SEQUENCE</scope>
</reference>